<dbReference type="PANTHER" id="PTHR47364">
    <property type="entry name" value="CYSTEINE PROTEINASE INHIBITOR 5"/>
    <property type="match status" value="1"/>
</dbReference>
<evidence type="ECO:0000259" key="4">
    <source>
        <dbReference type="Pfam" id="PF16845"/>
    </source>
</evidence>
<evidence type="ECO:0000313" key="5">
    <source>
        <dbReference type="EMBL" id="KAH6823411.1"/>
    </source>
</evidence>
<sequence>MAKSSPNPIVFAFLLILPVAVPISGVPFAPYRPIENPNGNGTVVKIAKFAVTEHNRVAGNGGASPQVVFASVVKAEYLVFAVGTDYKLIISAQDSKTYLASVEDSNPSHNLKLIVFGDFKP</sequence>
<evidence type="ECO:0000256" key="1">
    <source>
        <dbReference type="ARBA" id="ARBA00022690"/>
    </source>
</evidence>
<keyword evidence="1" id="KW-0646">Protease inhibitor</keyword>
<evidence type="ECO:0000256" key="3">
    <source>
        <dbReference type="SAM" id="SignalP"/>
    </source>
</evidence>
<evidence type="ECO:0000256" key="2">
    <source>
        <dbReference type="ARBA" id="ARBA00022704"/>
    </source>
</evidence>
<dbReference type="Gene3D" id="3.10.450.10">
    <property type="match status" value="1"/>
</dbReference>
<reference evidence="5 6" key="1">
    <citation type="journal article" date="2021" name="Nat. Commun.">
        <title>Incipient diploidization of the medicinal plant Perilla within 10,000 years.</title>
        <authorList>
            <person name="Zhang Y."/>
            <person name="Shen Q."/>
            <person name="Leng L."/>
            <person name="Zhang D."/>
            <person name="Chen S."/>
            <person name="Shi Y."/>
            <person name="Ning Z."/>
            <person name="Chen S."/>
        </authorList>
    </citation>
    <scope>NUCLEOTIDE SEQUENCE [LARGE SCALE GENOMIC DNA]</scope>
    <source>
        <strain evidence="6">cv. PC099</strain>
    </source>
</reference>
<feature type="chain" id="PRO_5042213944" description="Cystatin domain-containing protein" evidence="3">
    <location>
        <begin position="26"/>
        <end position="121"/>
    </location>
</feature>
<keyword evidence="3" id="KW-0732">Signal</keyword>
<dbReference type="InterPro" id="IPR000010">
    <property type="entry name" value="Cystatin_dom"/>
</dbReference>
<proteinExistence type="predicted"/>
<dbReference type="Proteomes" id="UP001190926">
    <property type="component" value="Unassembled WGS sequence"/>
</dbReference>
<dbReference type="Pfam" id="PF16845">
    <property type="entry name" value="SQAPI"/>
    <property type="match status" value="1"/>
</dbReference>
<evidence type="ECO:0000313" key="6">
    <source>
        <dbReference type="Proteomes" id="UP001190926"/>
    </source>
</evidence>
<dbReference type="InterPro" id="IPR046350">
    <property type="entry name" value="Cystatin_sf"/>
</dbReference>
<keyword evidence="6" id="KW-1185">Reference proteome</keyword>
<keyword evidence="2" id="KW-0789">Thiol protease inhibitor</keyword>
<dbReference type="PANTHER" id="PTHR47364:SF2">
    <property type="entry name" value="CYSTEINE PROTEINASE INHIBITOR 5"/>
    <property type="match status" value="1"/>
</dbReference>
<feature type="domain" description="Cystatin" evidence="4">
    <location>
        <begin position="42"/>
        <end position="116"/>
    </location>
</feature>
<dbReference type="AlphaFoldDB" id="A0AAD4IXX2"/>
<accession>A0AAD4IXX2</accession>
<dbReference type="SUPFAM" id="SSF54403">
    <property type="entry name" value="Cystatin/monellin"/>
    <property type="match status" value="1"/>
</dbReference>
<dbReference type="EMBL" id="SDAM02000907">
    <property type="protein sequence ID" value="KAH6823411.1"/>
    <property type="molecule type" value="Genomic_DNA"/>
</dbReference>
<organism evidence="5 6">
    <name type="scientific">Perilla frutescens var. hirtella</name>
    <name type="common">Perilla citriodora</name>
    <name type="synonym">Perilla setoyensis</name>
    <dbReference type="NCBI Taxonomy" id="608512"/>
    <lineage>
        <taxon>Eukaryota</taxon>
        <taxon>Viridiplantae</taxon>
        <taxon>Streptophyta</taxon>
        <taxon>Embryophyta</taxon>
        <taxon>Tracheophyta</taxon>
        <taxon>Spermatophyta</taxon>
        <taxon>Magnoliopsida</taxon>
        <taxon>eudicotyledons</taxon>
        <taxon>Gunneridae</taxon>
        <taxon>Pentapetalae</taxon>
        <taxon>asterids</taxon>
        <taxon>lamiids</taxon>
        <taxon>Lamiales</taxon>
        <taxon>Lamiaceae</taxon>
        <taxon>Nepetoideae</taxon>
        <taxon>Elsholtzieae</taxon>
        <taxon>Perilla</taxon>
    </lineage>
</organism>
<gene>
    <name evidence="5" type="ORF">C2S53_000149</name>
</gene>
<name>A0AAD4IXX2_PERFH</name>
<comment type="caution">
    <text evidence="5">The sequence shown here is derived from an EMBL/GenBank/DDBJ whole genome shotgun (WGS) entry which is preliminary data.</text>
</comment>
<protein>
    <recommendedName>
        <fullName evidence="4">Cystatin domain-containing protein</fullName>
    </recommendedName>
</protein>
<feature type="signal peptide" evidence="3">
    <location>
        <begin position="1"/>
        <end position="25"/>
    </location>
</feature>
<dbReference type="GO" id="GO:0004869">
    <property type="term" value="F:cysteine-type endopeptidase inhibitor activity"/>
    <property type="evidence" value="ECO:0007669"/>
    <property type="project" value="UniProtKB-KW"/>
</dbReference>